<protein>
    <submittedName>
        <fullName evidence="1">Uncharacterized protein</fullName>
    </submittedName>
</protein>
<sequence length="74" mass="8654">MINALDHLCDLNTHDFLIKPRTSFIFTTEDEENIDDETNTNSQQINKSNFTNYTTDTSNHILPENITEEDKKYT</sequence>
<evidence type="ECO:0000313" key="2">
    <source>
        <dbReference type="Proteomes" id="UP000663851"/>
    </source>
</evidence>
<name>A0A821D6D4_9BILA</name>
<evidence type="ECO:0000313" key="1">
    <source>
        <dbReference type="EMBL" id="CAF4616584.1"/>
    </source>
</evidence>
<accession>A0A821D6D4</accession>
<gene>
    <name evidence="1" type="ORF">HFQ381_LOCUS34206</name>
</gene>
<organism evidence="1 2">
    <name type="scientific">Rotaria socialis</name>
    <dbReference type="NCBI Taxonomy" id="392032"/>
    <lineage>
        <taxon>Eukaryota</taxon>
        <taxon>Metazoa</taxon>
        <taxon>Spiralia</taxon>
        <taxon>Gnathifera</taxon>
        <taxon>Rotifera</taxon>
        <taxon>Eurotatoria</taxon>
        <taxon>Bdelloidea</taxon>
        <taxon>Philodinida</taxon>
        <taxon>Philodinidae</taxon>
        <taxon>Rotaria</taxon>
    </lineage>
</organism>
<dbReference type="Proteomes" id="UP000663851">
    <property type="component" value="Unassembled WGS sequence"/>
</dbReference>
<dbReference type="AlphaFoldDB" id="A0A821D6D4"/>
<dbReference type="EMBL" id="CAJOBO010013914">
    <property type="protein sequence ID" value="CAF4616584.1"/>
    <property type="molecule type" value="Genomic_DNA"/>
</dbReference>
<feature type="non-terminal residue" evidence="1">
    <location>
        <position position="74"/>
    </location>
</feature>
<reference evidence="1" key="1">
    <citation type="submission" date="2021-02" db="EMBL/GenBank/DDBJ databases">
        <authorList>
            <person name="Nowell W R."/>
        </authorList>
    </citation>
    <scope>NUCLEOTIDE SEQUENCE</scope>
</reference>
<comment type="caution">
    <text evidence="1">The sequence shown here is derived from an EMBL/GenBank/DDBJ whole genome shotgun (WGS) entry which is preliminary data.</text>
</comment>
<proteinExistence type="predicted"/>